<gene>
    <name evidence="5" type="ORF">J8H85_10465</name>
</gene>
<dbReference type="EMBL" id="JAGJCB010000009">
    <property type="protein sequence ID" value="MBP0904252.1"/>
    <property type="molecule type" value="Genomic_DNA"/>
</dbReference>
<evidence type="ECO:0000256" key="1">
    <source>
        <dbReference type="ARBA" id="ARBA00023015"/>
    </source>
</evidence>
<dbReference type="InterPro" id="IPR046532">
    <property type="entry name" value="DUF6597"/>
</dbReference>
<protein>
    <submittedName>
        <fullName evidence="5">AraC family transcriptional regulator</fullName>
    </submittedName>
</protein>
<evidence type="ECO:0000256" key="2">
    <source>
        <dbReference type="ARBA" id="ARBA00023125"/>
    </source>
</evidence>
<dbReference type="RefSeq" id="WP_209655148.1">
    <property type="nucleotide sequence ID" value="NZ_JAGJCB010000009.1"/>
</dbReference>
<organism evidence="5 6">
    <name type="scientific">Mariniflexile gromovii</name>
    <dbReference type="NCBI Taxonomy" id="362523"/>
    <lineage>
        <taxon>Bacteria</taxon>
        <taxon>Pseudomonadati</taxon>
        <taxon>Bacteroidota</taxon>
        <taxon>Flavobacteriia</taxon>
        <taxon>Flavobacteriales</taxon>
        <taxon>Flavobacteriaceae</taxon>
        <taxon>Mariniflexile</taxon>
    </lineage>
</organism>
<keyword evidence="2" id="KW-0238">DNA-binding</keyword>
<dbReference type="PANTHER" id="PTHR46796:SF13">
    <property type="entry name" value="HTH-TYPE TRANSCRIPTIONAL ACTIVATOR RHAS"/>
    <property type="match status" value="1"/>
</dbReference>
<dbReference type="InterPro" id="IPR018060">
    <property type="entry name" value="HTH_AraC"/>
</dbReference>
<dbReference type="SMART" id="SM00342">
    <property type="entry name" value="HTH_ARAC"/>
    <property type="match status" value="1"/>
</dbReference>
<comment type="caution">
    <text evidence="5">The sequence shown here is derived from an EMBL/GenBank/DDBJ whole genome shotgun (WGS) entry which is preliminary data.</text>
</comment>
<evidence type="ECO:0000313" key="6">
    <source>
        <dbReference type="Proteomes" id="UP000670776"/>
    </source>
</evidence>
<evidence type="ECO:0000313" key="5">
    <source>
        <dbReference type="EMBL" id="MBP0904252.1"/>
    </source>
</evidence>
<reference evidence="5 6" key="1">
    <citation type="submission" date="2021-04" db="EMBL/GenBank/DDBJ databases">
        <title>Mariniflexile gromovii gen. nov., sp. nov., a gliding bacterium isolated from the sea urchin Strongylocentrotus intermedius.</title>
        <authorList>
            <person name="Ko S."/>
            <person name="Le V."/>
            <person name="Ahn C.-Y."/>
            <person name="Oh H.-M."/>
        </authorList>
    </citation>
    <scope>NUCLEOTIDE SEQUENCE [LARGE SCALE GENOMIC DNA]</scope>
    <source>
        <strain evidence="5 6">KCTC 12570</strain>
    </source>
</reference>
<dbReference type="Pfam" id="PF20240">
    <property type="entry name" value="DUF6597"/>
    <property type="match status" value="1"/>
</dbReference>
<keyword evidence="1" id="KW-0805">Transcription regulation</keyword>
<name>A0ABS4BUK6_9FLAO</name>
<dbReference type="PROSITE" id="PS01124">
    <property type="entry name" value="HTH_ARAC_FAMILY_2"/>
    <property type="match status" value="1"/>
</dbReference>
<accession>A0ABS4BUK6</accession>
<proteinExistence type="predicted"/>
<dbReference type="InterPro" id="IPR009057">
    <property type="entry name" value="Homeodomain-like_sf"/>
</dbReference>
<keyword evidence="6" id="KW-1185">Reference proteome</keyword>
<keyword evidence="3" id="KW-0804">Transcription</keyword>
<evidence type="ECO:0000259" key="4">
    <source>
        <dbReference type="PROSITE" id="PS01124"/>
    </source>
</evidence>
<feature type="domain" description="HTH araC/xylS-type" evidence="4">
    <location>
        <begin position="159"/>
        <end position="258"/>
    </location>
</feature>
<dbReference type="PANTHER" id="PTHR46796">
    <property type="entry name" value="HTH-TYPE TRANSCRIPTIONAL ACTIVATOR RHAS-RELATED"/>
    <property type="match status" value="1"/>
</dbReference>
<dbReference type="InterPro" id="IPR050204">
    <property type="entry name" value="AraC_XylS_family_regulators"/>
</dbReference>
<sequence>MKYLTIPPPPSLSKYVRFFWMLEGEASIEHPYIHRAMADGSAELVFHYNGIFDELISNDKTIKSFTSGLDAQSDKVKRFSINQSFGIFGVYLFPYAIPKLFSIPASELTNHMLDLKTLLGKNENGLEEKIMLAKNTNERVEILSTFLEQQLLKSHLAPPGVFETINDIIQTKGTTNIDALSERNFLSRRQFERNFKRFSGFSPKVFSRIMRFQNVLQDLGNKKTLTQIGLDAGYADQSHFIREFKMFSGYTPKEYFLNKGEGTEWRETK</sequence>
<dbReference type="Gene3D" id="1.10.10.60">
    <property type="entry name" value="Homeodomain-like"/>
    <property type="match status" value="1"/>
</dbReference>
<dbReference type="SUPFAM" id="SSF46689">
    <property type="entry name" value="Homeodomain-like"/>
    <property type="match status" value="1"/>
</dbReference>
<dbReference type="Proteomes" id="UP000670776">
    <property type="component" value="Unassembled WGS sequence"/>
</dbReference>
<dbReference type="Pfam" id="PF12833">
    <property type="entry name" value="HTH_18"/>
    <property type="match status" value="1"/>
</dbReference>
<evidence type="ECO:0000256" key="3">
    <source>
        <dbReference type="ARBA" id="ARBA00023163"/>
    </source>
</evidence>